<gene>
    <name evidence="1" type="ORF">NPIL_198351</name>
</gene>
<protein>
    <submittedName>
        <fullName evidence="1">Uncharacterized protein</fullName>
    </submittedName>
</protein>
<organism evidence="1 2">
    <name type="scientific">Nephila pilipes</name>
    <name type="common">Giant wood spider</name>
    <name type="synonym">Nephila maculata</name>
    <dbReference type="NCBI Taxonomy" id="299642"/>
    <lineage>
        <taxon>Eukaryota</taxon>
        <taxon>Metazoa</taxon>
        <taxon>Ecdysozoa</taxon>
        <taxon>Arthropoda</taxon>
        <taxon>Chelicerata</taxon>
        <taxon>Arachnida</taxon>
        <taxon>Araneae</taxon>
        <taxon>Araneomorphae</taxon>
        <taxon>Entelegynae</taxon>
        <taxon>Araneoidea</taxon>
        <taxon>Nephilidae</taxon>
        <taxon>Nephila</taxon>
    </lineage>
</organism>
<evidence type="ECO:0000313" key="1">
    <source>
        <dbReference type="EMBL" id="GFT81875.1"/>
    </source>
</evidence>
<sequence length="89" mass="9705">MVYVPPEETTPEISPLIIPMPFPETMPEKVFAPLEKFVTLPAHVETIPTFPAPAETVHEPFLPTHPPETCGDDSVSLLSPKETLGVTSL</sequence>
<comment type="caution">
    <text evidence="1">The sequence shown here is derived from an EMBL/GenBank/DDBJ whole genome shotgun (WGS) entry which is preliminary data.</text>
</comment>
<proteinExistence type="predicted"/>
<dbReference type="EMBL" id="BMAW01118854">
    <property type="protein sequence ID" value="GFT81875.1"/>
    <property type="molecule type" value="Genomic_DNA"/>
</dbReference>
<reference evidence="1" key="1">
    <citation type="submission" date="2020-08" db="EMBL/GenBank/DDBJ databases">
        <title>Multicomponent nature underlies the extraordinary mechanical properties of spider dragline silk.</title>
        <authorList>
            <person name="Kono N."/>
            <person name="Nakamura H."/>
            <person name="Mori M."/>
            <person name="Yoshida Y."/>
            <person name="Ohtoshi R."/>
            <person name="Malay A.D."/>
            <person name="Moran D.A.P."/>
            <person name="Tomita M."/>
            <person name="Numata K."/>
            <person name="Arakawa K."/>
        </authorList>
    </citation>
    <scope>NUCLEOTIDE SEQUENCE</scope>
</reference>
<accession>A0A8X6U202</accession>
<evidence type="ECO:0000313" key="2">
    <source>
        <dbReference type="Proteomes" id="UP000887013"/>
    </source>
</evidence>
<name>A0A8X6U202_NEPPI</name>
<dbReference type="Proteomes" id="UP000887013">
    <property type="component" value="Unassembled WGS sequence"/>
</dbReference>
<keyword evidence="2" id="KW-1185">Reference proteome</keyword>
<dbReference type="AlphaFoldDB" id="A0A8X6U202"/>